<dbReference type="AlphaFoldDB" id="A0A8C1GDX6"/>
<evidence type="ECO:0000313" key="3">
    <source>
        <dbReference type="Proteomes" id="UP000694427"/>
    </source>
</evidence>
<reference evidence="2" key="2">
    <citation type="submission" date="2025-09" db="UniProtKB">
        <authorList>
            <consortium name="Ensembl"/>
        </authorList>
    </citation>
    <scope>IDENTIFICATION</scope>
</reference>
<proteinExistence type="predicted"/>
<dbReference type="SUPFAM" id="SSF53098">
    <property type="entry name" value="Ribonuclease H-like"/>
    <property type="match status" value="1"/>
</dbReference>
<dbReference type="InterPro" id="IPR012337">
    <property type="entry name" value="RNaseH-like_sf"/>
</dbReference>
<accession>A0A8C1GDX6</accession>
<keyword evidence="3" id="KW-1185">Reference proteome</keyword>
<reference evidence="2" key="1">
    <citation type="submission" date="2025-08" db="UniProtKB">
        <authorList>
            <consortium name="Ensembl"/>
        </authorList>
    </citation>
    <scope>IDENTIFICATION</scope>
</reference>
<feature type="domain" description="HAT C-terminal dimerisation" evidence="1">
    <location>
        <begin position="535"/>
        <end position="591"/>
    </location>
</feature>
<dbReference type="Ensembl" id="ENSCCRT00010007331.1">
    <property type="protein sequence ID" value="ENSCCRP00010006784.1"/>
    <property type="gene ID" value="ENSCCRG00010002758.1"/>
</dbReference>
<dbReference type="Proteomes" id="UP000694427">
    <property type="component" value="Unplaced"/>
</dbReference>
<dbReference type="PANTHER" id="PTHR47501">
    <property type="entry name" value="TRANSPOSASE-RELATED"/>
    <property type="match status" value="1"/>
</dbReference>
<dbReference type="PANTHER" id="PTHR47501:SF7">
    <property type="entry name" value="TRANSPOSASE"/>
    <property type="match status" value="1"/>
</dbReference>
<protein>
    <recommendedName>
        <fullName evidence="1">HAT C-terminal dimerisation domain-containing protein</fullName>
    </recommendedName>
</protein>
<organism evidence="2 3">
    <name type="scientific">Cyprinus carpio</name>
    <name type="common">Common carp</name>
    <dbReference type="NCBI Taxonomy" id="7962"/>
    <lineage>
        <taxon>Eukaryota</taxon>
        <taxon>Metazoa</taxon>
        <taxon>Chordata</taxon>
        <taxon>Craniata</taxon>
        <taxon>Vertebrata</taxon>
        <taxon>Euteleostomi</taxon>
        <taxon>Actinopterygii</taxon>
        <taxon>Neopterygii</taxon>
        <taxon>Teleostei</taxon>
        <taxon>Ostariophysi</taxon>
        <taxon>Cypriniformes</taxon>
        <taxon>Cyprinidae</taxon>
        <taxon>Cyprininae</taxon>
        <taxon>Cyprinus</taxon>
    </lineage>
</organism>
<evidence type="ECO:0000313" key="2">
    <source>
        <dbReference type="Ensembl" id="ENSCCRP00010006784.1"/>
    </source>
</evidence>
<sequence>IDEKQLQTQCCHSPNDWVEVPSPGRRGWTEVKKRQPRDIILHIFHRVCLPCTLQDRRSVFPSQHTKDKSTGVRCTLCPGEKLLSTAVNSTANLTKHLKGKHANMKLVAQDPRRGNDDMSSPTPNKQLKLHFHHQEVTKQELDKLVVSFIVDEMLPINTVESPTFRKILSKIPTTGDRRPWSDRRTFTGYLDECYLKMEIELKKTFKSLQYVSTTADIWSSHNRSFLGITVHWINPRNLNREKAAIACKRIKGRHTYDVIGFEMEQIHSAFGLSHRITATVTDNGSNFIKAFKMYAPPEPDEEEDEEQDEQGVVFTDVEELLETTEGQFSLPPHFRCASHTATVKCAALWTKATRSTVASEIVDEICGKKIIVPTSTRWNSFHDALSHISDIPAEDLNTLCTGMDIRGPTEREHLFLKEYCSVLKPMTVALDILQGEENCYYGSLLPTLETLMSRTLALQNGLSRMTADLPGVIVQAIKTRFAPVLESREALLDALTLPKFKVREVAAHSSANEKDFFSFGEKKWRRKTSGSELEVHNRFPRVKAVFMKYNTAIPSSAPVERLFSLGGLVLTPRRNRLSDKRFERLLLMRYNHPFCADVE</sequence>
<dbReference type="Pfam" id="PF05699">
    <property type="entry name" value="Dimer_Tnp_hAT"/>
    <property type="match status" value="1"/>
</dbReference>
<dbReference type="GO" id="GO:0046983">
    <property type="term" value="F:protein dimerization activity"/>
    <property type="evidence" value="ECO:0007669"/>
    <property type="project" value="InterPro"/>
</dbReference>
<evidence type="ECO:0000259" key="1">
    <source>
        <dbReference type="Pfam" id="PF05699"/>
    </source>
</evidence>
<dbReference type="InterPro" id="IPR008906">
    <property type="entry name" value="HATC_C_dom"/>
</dbReference>
<name>A0A8C1GDX6_CYPCA</name>